<accession>K9WPW9</accession>
<dbReference type="PATRIC" id="fig|56107.3.peg.68"/>
<sequence>MNITVYIESKRNTNKRIPAEIRERWNNRILQRSLHLMGTAGAIQYLADYGRGIALPKVVNLAICAESEGYPEMALGFWNKAFELETGEKTPAQPANTGSVTTATSNPPKTPKNLILVKDLPPHLQPGHIVTMQPVDASSNGLRPAGSERTYYINSPDYWGQPKRDGNRLIVIATKKQIYYQSRSTRIKEQPSIEINQALLEAATQLGSFVLDGELYYRSVTLSEHRTGSQAATVNIAAGAANIPPTPVYAIFKSLWFSGKDLTTVTEAERIAAGEEIGKYLQTDFFEVVPTARTSQEKAELASKQQLEAREGEIWVLKNCTYIGGKDTRTLAIVRTKYCLELDLVIIGLTSKNDPSRPFSAIMVAQEKEGKLVPMGLVGTGFTQQDMLEIARRHAANPGGVKITVRSQGLTESGKLWHGRYVGFCEENEP</sequence>
<reference evidence="3 4" key="1">
    <citation type="submission" date="2012-06" db="EMBL/GenBank/DDBJ databases">
        <title>Finished chromosome of genome of Cylindrospermum stagnale PCC 7417.</title>
        <authorList>
            <consortium name="US DOE Joint Genome Institute"/>
            <person name="Gugger M."/>
            <person name="Coursin T."/>
            <person name="Rippka R."/>
            <person name="Tandeau De Marsac N."/>
            <person name="Huntemann M."/>
            <person name="Wei C.-L."/>
            <person name="Han J."/>
            <person name="Detter J.C."/>
            <person name="Han C."/>
            <person name="Tapia R."/>
            <person name="Chen A."/>
            <person name="Kyrpides N."/>
            <person name="Mavromatis K."/>
            <person name="Markowitz V."/>
            <person name="Szeto E."/>
            <person name="Ivanova N."/>
            <person name="Pagani I."/>
            <person name="Pati A."/>
            <person name="Goodwin L."/>
            <person name="Nordberg H.P."/>
            <person name="Cantor M.N."/>
            <person name="Hua S.X."/>
            <person name="Woyke T."/>
            <person name="Kerfeld C.A."/>
        </authorList>
    </citation>
    <scope>NUCLEOTIDE SEQUENCE [LARGE SCALE GENOMIC DNA]</scope>
    <source>
        <strain evidence="3 4">PCC 7417</strain>
    </source>
</reference>
<dbReference type="GO" id="GO:0006281">
    <property type="term" value="P:DNA repair"/>
    <property type="evidence" value="ECO:0007669"/>
    <property type="project" value="InterPro"/>
</dbReference>
<dbReference type="eggNOG" id="COG1793">
    <property type="taxonomic scope" value="Bacteria"/>
</dbReference>
<dbReference type="OrthoDB" id="507351at2"/>
<dbReference type="AlphaFoldDB" id="K9WPW9"/>
<evidence type="ECO:0000313" key="3">
    <source>
        <dbReference type="EMBL" id="AFZ22440.1"/>
    </source>
</evidence>
<dbReference type="Proteomes" id="UP000010475">
    <property type="component" value="Chromosome"/>
</dbReference>
<dbReference type="GO" id="GO:0005524">
    <property type="term" value="F:ATP binding"/>
    <property type="evidence" value="ECO:0007669"/>
    <property type="project" value="InterPro"/>
</dbReference>
<keyword evidence="4" id="KW-1185">Reference proteome</keyword>
<feature type="domain" description="ATP-dependent DNA ligase family profile" evidence="2">
    <location>
        <begin position="157"/>
        <end position="326"/>
    </location>
</feature>
<organism evidence="3 4">
    <name type="scientific">Cylindrospermum stagnale PCC 7417</name>
    <dbReference type="NCBI Taxonomy" id="56107"/>
    <lineage>
        <taxon>Bacteria</taxon>
        <taxon>Bacillati</taxon>
        <taxon>Cyanobacteriota</taxon>
        <taxon>Cyanophyceae</taxon>
        <taxon>Nostocales</taxon>
        <taxon>Nostocaceae</taxon>
        <taxon>Cylindrospermum</taxon>
    </lineage>
</organism>
<dbReference type="GO" id="GO:0003910">
    <property type="term" value="F:DNA ligase (ATP) activity"/>
    <property type="evidence" value="ECO:0007669"/>
    <property type="project" value="InterPro"/>
</dbReference>
<evidence type="ECO:0000256" key="1">
    <source>
        <dbReference type="SAM" id="MobiDB-lite"/>
    </source>
</evidence>
<dbReference type="HOGENOM" id="CLU_645345_0_0_3"/>
<dbReference type="RefSeq" id="WP_015205699.1">
    <property type="nucleotide sequence ID" value="NC_019757.1"/>
</dbReference>
<dbReference type="STRING" id="56107.Cylst_0058"/>
<evidence type="ECO:0000313" key="4">
    <source>
        <dbReference type="Proteomes" id="UP000010475"/>
    </source>
</evidence>
<name>K9WPW9_9NOST</name>
<keyword evidence="3" id="KW-0436">Ligase</keyword>
<proteinExistence type="predicted"/>
<dbReference type="InterPro" id="IPR012310">
    <property type="entry name" value="DNA_ligase_ATP-dep_cent"/>
</dbReference>
<dbReference type="EMBL" id="CP003642">
    <property type="protein sequence ID" value="AFZ22440.1"/>
    <property type="molecule type" value="Genomic_DNA"/>
</dbReference>
<gene>
    <name evidence="3" type="ORF">Cylst_0058</name>
</gene>
<feature type="compositionally biased region" description="Polar residues" evidence="1">
    <location>
        <begin position="93"/>
        <end position="107"/>
    </location>
</feature>
<evidence type="ECO:0000259" key="2">
    <source>
        <dbReference type="Pfam" id="PF01068"/>
    </source>
</evidence>
<dbReference type="Gene3D" id="3.30.470.30">
    <property type="entry name" value="DNA ligase/mRNA capping enzyme"/>
    <property type="match status" value="1"/>
</dbReference>
<feature type="region of interest" description="Disordered" evidence="1">
    <location>
        <begin position="89"/>
        <end position="111"/>
    </location>
</feature>
<dbReference type="GO" id="GO:0006310">
    <property type="term" value="P:DNA recombination"/>
    <property type="evidence" value="ECO:0007669"/>
    <property type="project" value="InterPro"/>
</dbReference>
<dbReference type="KEGG" id="csg:Cylst_0058"/>
<dbReference type="SUPFAM" id="SSF56091">
    <property type="entry name" value="DNA ligase/mRNA capping enzyme, catalytic domain"/>
    <property type="match status" value="1"/>
</dbReference>
<protein>
    <submittedName>
        <fullName evidence="3">ATP dependent DNA ligase-like protein</fullName>
    </submittedName>
</protein>
<dbReference type="Pfam" id="PF01068">
    <property type="entry name" value="DNA_ligase_A_M"/>
    <property type="match status" value="1"/>
</dbReference>